<dbReference type="GO" id="GO:0004252">
    <property type="term" value="F:serine-type endopeptidase activity"/>
    <property type="evidence" value="ECO:0007669"/>
    <property type="project" value="TreeGrafter"/>
</dbReference>
<protein>
    <submittedName>
        <fullName evidence="4">Prolyl oligopeptidase family serine peptidase</fullName>
    </submittedName>
</protein>
<dbReference type="SUPFAM" id="SSF53474">
    <property type="entry name" value="alpha/beta-Hydrolases"/>
    <property type="match status" value="1"/>
</dbReference>
<dbReference type="SUPFAM" id="SSF82171">
    <property type="entry name" value="DPP6 N-terminal domain-like"/>
    <property type="match status" value="1"/>
</dbReference>
<feature type="domain" description="Peptidase S9 prolyl oligopeptidase catalytic" evidence="3">
    <location>
        <begin position="448"/>
        <end position="661"/>
    </location>
</feature>
<feature type="chain" id="PRO_5025476927" evidence="2">
    <location>
        <begin position="25"/>
        <end position="664"/>
    </location>
</feature>
<dbReference type="AlphaFoldDB" id="A0A6A7MZ19"/>
<dbReference type="PANTHER" id="PTHR42776">
    <property type="entry name" value="SERINE PEPTIDASE S9 FAMILY MEMBER"/>
    <property type="match status" value="1"/>
</dbReference>
<name>A0A6A7MZ19_9BURK</name>
<dbReference type="InterPro" id="IPR001375">
    <property type="entry name" value="Peptidase_S9_cat"/>
</dbReference>
<dbReference type="EMBL" id="WHUG01000002">
    <property type="protein sequence ID" value="MQA37920.1"/>
    <property type="molecule type" value="Genomic_DNA"/>
</dbReference>
<dbReference type="InterPro" id="IPR029058">
    <property type="entry name" value="AB_hydrolase_fold"/>
</dbReference>
<keyword evidence="1" id="KW-0378">Hydrolase</keyword>
<reference evidence="4 5" key="1">
    <citation type="submission" date="2019-10" db="EMBL/GenBank/DDBJ databases">
        <title>Two novel species isolated from a subtropical stream in China.</title>
        <authorList>
            <person name="Lu H."/>
        </authorList>
    </citation>
    <scope>NUCLEOTIDE SEQUENCE [LARGE SCALE GENOMIC DNA]</scope>
    <source>
        <strain evidence="4 5">FT29W</strain>
    </source>
</reference>
<dbReference type="Proteomes" id="UP000440498">
    <property type="component" value="Unassembled WGS sequence"/>
</dbReference>
<accession>A0A6A7MZ19</accession>
<comment type="caution">
    <text evidence="4">The sequence shown here is derived from an EMBL/GenBank/DDBJ whole genome shotgun (WGS) entry which is preliminary data.</text>
</comment>
<dbReference type="RefSeq" id="WP_152837363.1">
    <property type="nucleotide sequence ID" value="NZ_WHUG01000002.1"/>
</dbReference>
<evidence type="ECO:0000256" key="1">
    <source>
        <dbReference type="ARBA" id="ARBA00022801"/>
    </source>
</evidence>
<sequence length="664" mass="73947">MPPSPLSRFLPLLLAALLPCTATAVPDAAAFFQTPHIDHVELSPKGGYVAVLTALPGGTAGLVVYETADPSKFSIVIKTSVNENITSVHWVNEQRIGFTVKNLRKEFEGNLDEMAADRDGSNLIHLISGSWQHHQEVTGSFIKSRRLSADYAYYGATHDGSDDILVEHYVWNGVDKTPDHSRLQRLNTRNYQLSSTFEGKQPDAVRGWLTDARDVPRVATSVRQGRCIISYRKDSDTSWAELSNNNCLQDERFAPLFLDGDETLYVQASHKGYGALFRYDLRKMKLASQPFIAVPGFDFSGSPEIDGPSGKLLGIHMQTDAGTTYWLDPVLKADQARIDAALPATTNTIHCPQSCLSSPVLLVVSSSDRQPDQYILYTRASGKLAGLGSQHPDIDPQQMGMRDLHRYKARDGREIPAYVTLPPGKADGPRPAIVLTHGGPYVRGGYWDWDAEAQFLASRGYVVIQPDYRGSTGYGYDHFKAGWKQWGASMQDDLADAALWATKQGWADPKRIAIMGASYGGYATLMGLIKHPEIYRCGVEWAGVTDINLMFTSSQSDVSEESLNYSMRTLVGDPQQDAALFRTNSPLLRAAELKQPLLMAHGLEDRRVPLEHADRFRSAVKQHNDNVSYIVYNNEGHGWRHEDNRIDFWKKTEAFLERNLRQAK</sequence>
<dbReference type="Pfam" id="PF00326">
    <property type="entry name" value="Peptidase_S9"/>
    <property type="match status" value="1"/>
</dbReference>
<dbReference type="GO" id="GO:0006508">
    <property type="term" value="P:proteolysis"/>
    <property type="evidence" value="ECO:0007669"/>
    <property type="project" value="InterPro"/>
</dbReference>
<evidence type="ECO:0000259" key="3">
    <source>
        <dbReference type="Pfam" id="PF00326"/>
    </source>
</evidence>
<dbReference type="Gene3D" id="3.40.50.1820">
    <property type="entry name" value="alpha/beta hydrolase"/>
    <property type="match status" value="1"/>
</dbReference>
<keyword evidence="5" id="KW-1185">Reference proteome</keyword>
<evidence type="ECO:0000256" key="2">
    <source>
        <dbReference type="SAM" id="SignalP"/>
    </source>
</evidence>
<keyword evidence="2" id="KW-0732">Signal</keyword>
<evidence type="ECO:0000313" key="5">
    <source>
        <dbReference type="Proteomes" id="UP000440498"/>
    </source>
</evidence>
<proteinExistence type="predicted"/>
<organism evidence="4 5">
    <name type="scientific">Rugamonas aquatica</name>
    <dbReference type="NCBI Taxonomy" id="2743357"/>
    <lineage>
        <taxon>Bacteria</taxon>
        <taxon>Pseudomonadati</taxon>
        <taxon>Pseudomonadota</taxon>
        <taxon>Betaproteobacteria</taxon>
        <taxon>Burkholderiales</taxon>
        <taxon>Oxalobacteraceae</taxon>
        <taxon>Telluria group</taxon>
        <taxon>Rugamonas</taxon>
    </lineage>
</organism>
<dbReference type="PANTHER" id="PTHR42776:SF27">
    <property type="entry name" value="DIPEPTIDYL PEPTIDASE FAMILY MEMBER 6"/>
    <property type="match status" value="1"/>
</dbReference>
<feature type="signal peptide" evidence="2">
    <location>
        <begin position="1"/>
        <end position="24"/>
    </location>
</feature>
<evidence type="ECO:0000313" key="4">
    <source>
        <dbReference type="EMBL" id="MQA37920.1"/>
    </source>
</evidence>
<gene>
    <name evidence="4" type="ORF">GEV02_07140</name>
</gene>